<accession>A0A8S9SAJ8</accession>
<protein>
    <submittedName>
        <fullName evidence="1">Uncharacterized protein</fullName>
    </submittedName>
</protein>
<proteinExistence type="predicted"/>
<organism evidence="1 2">
    <name type="scientific">Brassica cretica</name>
    <name type="common">Mustard</name>
    <dbReference type="NCBI Taxonomy" id="69181"/>
    <lineage>
        <taxon>Eukaryota</taxon>
        <taxon>Viridiplantae</taxon>
        <taxon>Streptophyta</taxon>
        <taxon>Embryophyta</taxon>
        <taxon>Tracheophyta</taxon>
        <taxon>Spermatophyta</taxon>
        <taxon>Magnoliopsida</taxon>
        <taxon>eudicotyledons</taxon>
        <taxon>Gunneridae</taxon>
        <taxon>Pentapetalae</taxon>
        <taxon>rosids</taxon>
        <taxon>malvids</taxon>
        <taxon>Brassicales</taxon>
        <taxon>Brassicaceae</taxon>
        <taxon>Brassiceae</taxon>
        <taxon>Brassica</taxon>
    </lineage>
</organism>
<evidence type="ECO:0000313" key="2">
    <source>
        <dbReference type="Proteomes" id="UP000712600"/>
    </source>
</evidence>
<dbReference type="EMBL" id="QGKX02000088">
    <property type="protein sequence ID" value="KAF3589566.1"/>
    <property type="molecule type" value="Genomic_DNA"/>
</dbReference>
<dbReference type="Proteomes" id="UP000712600">
    <property type="component" value="Unassembled WGS sequence"/>
</dbReference>
<comment type="caution">
    <text evidence="1">The sequence shown here is derived from an EMBL/GenBank/DDBJ whole genome shotgun (WGS) entry which is preliminary data.</text>
</comment>
<sequence>MGGRLRWLTQNRSRVSLSSSLVISVCLVVVGRSGELPSGLYAFYLNLGRRSTLSLGHRCRNKVVMCGEQLKVIVEKKLVVKVRLKKGTVMDVCFIMDCYRGFVKVVRGHRERVVQMRVPAPYEEVFCLVCSLAYFIARSASHMIA</sequence>
<evidence type="ECO:0000313" key="1">
    <source>
        <dbReference type="EMBL" id="KAF3589566.1"/>
    </source>
</evidence>
<name>A0A8S9SAJ8_BRACR</name>
<gene>
    <name evidence="1" type="ORF">F2Q69_00030734</name>
</gene>
<dbReference type="AlphaFoldDB" id="A0A8S9SAJ8"/>
<reference evidence="1" key="1">
    <citation type="submission" date="2019-12" db="EMBL/GenBank/DDBJ databases">
        <title>Genome sequencing and annotation of Brassica cretica.</title>
        <authorList>
            <person name="Studholme D.J."/>
            <person name="Sarris P."/>
        </authorList>
    </citation>
    <scope>NUCLEOTIDE SEQUENCE</scope>
    <source>
        <strain evidence="1">PFS-109/04</strain>
        <tissue evidence="1">Leaf</tissue>
    </source>
</reference>